<feature type="compositionally biased region" description="Low complexity" evidence="4">
    <location>
        <begin position="8"/>
        <end position="17"/>
    </location>
</feature>
<evidence type="ECO:0000313" key="7">
    <source>
        <dbReference type="EMBL" id="PUW07075.1"/>
    </source>
</evidence>
<proteinExistence type="predicted"/>
<dbReference type="GO" id="GO:0004518">
    <property type="term" value="F:nuclease activity"/>
    <property type="evidence" value="ECO:0007669"/>
    <property type="project" value="UniProtKB-KW"/>
</dbReference>
<dbReference type="Proteomes" id="UP000244856">
    <property type="component" value="Unassembled WGS sequence"/>
</dbReference>
<gene>
    <name evidence="7" type="ORF">B7T07_02125</name>
</gene>
<evidence type="ECO:0000256" key="5">
    <source>
        <dbReference type="SAM" id="Phobius"/>
    </source>
</evidence>
<dbReference type="AlphaFoldDB" id="A0AA45C3C0"/>
<feature type="transmembrane region" description="Helical" evidence="5">
    <location>
        <begin position="377"/>
        <end position="406"/>
    </location>
</feature>
<keyword evidence="5" id="KW-0472">Membrane</keyword>
<keyword evidence="5" id="KW-0812">Transmembrane</keyword>
<feature type="region of interest" description="Disordered" evidence="4">
    <location>
        <begin position="1"/>
        <end position="26"/>
    </location>
</feature>
<evidence type="ECO:0000256" key="1">
    <source>
        <dbReference type="ARBA" id="ARBA00001946"/>
    </source>
</evidence>
<dbReference type="RefSeq" id="WP_080320379.1">
    <property type="nucleotide sequence ID" value="NZ_CP078110.1"/>
</dbReference>
<keyword evidence="3" id="KW-0378">Hydrolase</keyword>
<dbReference type="InterPro" id="IPR014883">
    <property type="entry name" value="VRR_NUC"/>
</dbReference>
<sequence>MDMPALPDTPTTSPETPTGEKNQPWDCTTTGVEMVEKQSRLPTNENRQYLHLKVEYAMRFPQLAAKICREGKTYQMSLKQLMMSGLIRADEIARNYYWYYKAEVPFDMRTTPPRPFLSHTLKRDDGARRRHTINPFPVPGKGIYRRPDVIIVKDKQDRWPGLAGPDHDDPPGMHGDNLARLVEVKFPGDELGEVQYRDYLKIVGKDRKRMTILEILDCRPQKQQWVDQVVNVTMKAWQTSGAKYWPLFLYPPIFMPRPPSAPVVARIEPWTYAGQTVASLSEGAVRGVAEGWNSLSKETQQLLNSTAGWLNDSGEWIYRQGSEVWIWASKTGKAVKSWSNVRIKAAWAEIQYATDMTLDMLKQVDWVQILTNVAKTVGVILVAICVGALVVTLGIPEAIISAFLLIIRLAITAWETLVTILGGGAGAAALGAG</sequence>
<evidence type="ECO:0000256" key="3">
    <source>
        <dbReference type="ARBA" id="ARBA00022801"/>
    </source>
</evidence>
<comment type="caution">
    <text evidence="7">The sequence shown here is derived from an EMBL/GenBank/DDBJ whole genome shotgun (WGS) entry which is preliminary data.</text>
</comment>
<dbReference type="EMBL" id="NCTU01000002">
    <property type="protein sequence ID" value="PUW07075.1"/>
    <property type="molecule type" value="Genomic_DNA"/>
</dbReference>
<organism evidence="7 8">
    <name type="scientific">Cronobacter sakazakii</name>
    <name type="common">Enterobacter sakazakii</name>
    <dbReference type="NCBI Taxonomy" id="28141"/>
    <lineage>
        <taxon>Bacteria</taxon>
        <taxon>Pseudomonadati</taxon>
        <taxon>Pseudomonadota</taxon>
        <taxon>Gammaproteobacteria</taxon>
        <taxon>Enterobacterales</taxon>
        <taxon>Enterobacteriaceae</taxon>
        <taxon>Cronobacter</taxon>
    </lineage>
</organism>
<evidence type="ECO:0000256" key="2">
    <source>
        <dbReference type="ARBA" id="ARBA00022722"/>
    </source>
</evidence>
<evidence type="ECO:0000256" key="4">
    <source>
        <dbReference type="SAM" id="MobiDB-lite"/>
    </source>
</evidence>
<keyword evidence="5" id="KW-1133">Transmembrane helix</keyword>
<keyword evidence="2" id="KW-0540">Nuclease</keyword>
<feature type="domain" description="VRR-NUC" evidence="6">
    <location>
        <begin position="97"/>
        <end position="217"/>
    </location>
</feature>
<feature type="transmembrane region" description="Helical" evidence="5">
    <location>
        <begin position="413"/>
        <end position="432"/>
    </location>
</feature>
<dbReference type="SMART" id="SM00990">
    <property type="entry name" value="VRR_NUC"/>
    <property type="match status" value="1"/>
</dbReference>
<evidence type="ECO:0000259" key="6">
    <source>
        <dbReference type="SMART" id="SM00990"/>
    </source>
</evidence>
<comment type="cofactor">
    <cofactor evidence="1">
        <name>Mg(2+)</name>
        <dbReference type="ChEBI" id="CHEBI:18420"/>
    </cofactor>
</comment>
<reference evidence="7 8" key="1">
    <citation type="submission" date="2017-04" db="EMBL/GenBank/DDBJ databases">
        <title>Cronobacter sakazakii, ST83 Lineage Isolates.</title>
        <authorList>
            <person name="Chase H."/>
            <person name="Tall B."/>
            <person name="Gopinath G."/>
            <person name="Lehner A."/>
        </authorList>
    </citation>
    <scope>NUCLEOTIDE SEQUENCE [LARGE SCALE GENOMIC DNA]</scope>
    <source>
        <strain evidence="7 8">MOD1_Comp15</strain>
    </source>
</reference>
<evidence type="ECO:0000313" key="8">
    <source>
        <dbReference type="Proteomes" id="UP000244856"/>
    </source>
</evidence>
<accession>A0AA45C3C0</accession>
<protein>
    <submittedName>
        <fullName evidence="7">VRR-NUC domain-containing protein</fullName>
    </submittedName>
</protein>
<dbReference type="GO" id="GO:0016788">
    <property type="term" value="F:hydrolase activity, acting on ester bonds"/>
    <property type="evidence" value="ECO:0007669"/>
    <property type="project" value="InterPro"/>
</dbReference>
<name>A0AA45C3C0_CROSK</name>
<dbReference type="Pfam" id="PF08774">
    <property type="entry name" value="VRR_NUC"/>
    <property type="match status" value="1"/>
</dbReference>